<organism evidence="7">
    <name type="scientific">Medioppia subpectinata</name>
    <dbReference type="NCBI Taxonomy" id="1979941"/>
    <lineage>
        <taxon>Eukaryota</taxon>
        <taxon>Metazoa</taxon>
        <taxon>Ecdysozoa</taxon>
        <taxon>Arthropoda</taxon>
        <taxon>Chelicerata</taxon>
        <taxon>Arachnida</taxon>
        <taxon>Acari</taxon>
        <taxon>Acariformes</taxon>
        <taxon>Sarcoptiformes</taxon>
        <taxon>Oribatida</taxon>
        <taxon>Brachypylina</taxon>
        <taxon>Oppioidea</taxon>
        <taxon>Oppiidae</taxon>
        <taxon>Medioppia</taxon>
    </lineage>
</organism>
<sequence>QHNASQPMFLYVPYQAVHSSGRTHILELPPKYTDMFSHISSADRRTFAAIAYSMDASIGAVMEALHNKHMLDNSIVIFISDNGGDPRELTGNSGSNRPLRGAKMGLFEGGIRVPALLWSPLLNKSGYVSDALIHVTDLLPTVLDAIDGTGIQDQKHLYGISQWSTLSTSGRPVRWEIYHNVDPVWNQSAIRWYDWKLVQNSEPTFLGKNFVNYGYTDRHIEVNTKQSFPGLQSTDRHNCKTYRILSQMSRKPDYNVLRGSTVRCPTRPNTATLANCRHELCLFNIRDDPCEQRDLIGQIEPEFVAILWHRLLEFNRTAVSPLSLVPLDPVASDPTLYDNTWVNWLDYKDMSNSHVTADRSEL</sequence>
<evidence type="ECO:0000256" key="2">
    <source>
        <dbReference type="ARBA" id="ARBA00008779"/>
    </source>
</evidence>
<dbReference type="PANTHER" id="PTHR10342">
    <property type="entry name" value="ARYLSULFATASE"/>
    <property type="match status" value="1"/>
</dbReference>
<proteinExistence type="inferred from homology"/>
<dbReference type="Gene3D" id="3.40.720.10">
    <property type="entry name" value="Alkaline Phosphatase, subunit A"/>
    <property type="match status" value="1"/>
</dbReference>
<dbReference type="Gene3D" id="3.30.1120.10">
    <property type="match status" value="1"/>
</dbReference>
<dbReference type="InterPro" id="IPR017850">
    <property type="entry name" value="Alkaline_phosphatase_core_sf"/>
</dbReference>
<keyword evidence="4" id="KW-0106">Calcium</keyword>
<evidence type="ECO:0000256" key="1">
    <source>
        <dbReference type="ARBA" id="ARBA00001913"/>
    </source>
</evidence>
<feature type="domain" description="Sulfatase N-terminal" evidence="6">
    <location>
        <begin position="3"/>
        <end position="146"/>
    </location>
</feature>
<dbReference type="Pfam" id="PF00884">
    <property type="entry name" value="Sulfatase"/>
    <property type="match status" value="1"/>
</dbReference>
<comment type="cofactor">
    <cofactor evidence="1">
        <name>Ca(2+)</name>
        <dbReference type="ChEBI" id="CHEBI:29108"/>
    </cofactor>
</comment>
<dbReference type="GO" id="GO:0046872">
    <property type="term" value="F:metal ion binding"/>
    <property type="evidence" value="ECO:0007669"/>
    <property type="project" value="UniProtKB-KW"/>
</dbReference>
<evidence type="ECO:0000313" key="8">
    <source>
        <dbReference type="Proteomes" id="UP000759131"/>
    </source>
</evidence>
<dbReference type="InterPro" id="IPR000917">
    <property type="entry name" value="Sulfatase_N"/>
</dbReference>
<keyword evidence="8" id="KW-1185">Reference proteome</keyword>
<dbReference type="AlphaFoldDB" id="A0A7R9KPS0"/>
<dbReference type="PANTHER" id="PTHR10342:SF273">
    <property type="entry name" value="RE14504P"/>
    <property type="match status" value="1"/>
</dbReference>
<dbReference type="EMBL" id="OC859039">
    <property type="protein sequence ID" value="CAD7627132.1"/>
    <property type="molecule type" value="Genomic_DNA"/>
</dbReference>
<accession>A0A7R9KPS0</accession>
<evidence type="ECO:0000259" key="6">
    <source>
        <dbReference type="Pfam" id="PF00884"/>
    </source>
</evidence>
<gene>
    <name evidence="7" type="ORF">OSB1V03_LOCUS7562</name>
</gene>
<dbReference type="InterPro" id="IPR047115">
    <property type="entry name" value="ARSB"/>
</dbReference>
<comment type="similarity">
    <text evidence="2">Belongs to the sulfatase family.</text>
</comment>
<keyword evidence="5" id="KW-0325">Glycoprotein</keyword>
<keyword evidence="3" id="KW-0479">Metal-binding</keyword>
<evidence type="ECO:0000256" key="5">
    <source>
        <dbReference type="ARBA" id="ARBA00023180"/>
    </source>
</evidence>
<feature type="non-terminal residue" evidence="7">
    <location>
        <position position="1"/>
    </location>
</feature>
<dbReference type="OrthoDB" id="103349at2759"/>
<protein>
    <recommendedName>
        <fullName evidence="6">Sulfatase N-terminal domain-containing protein</fullName>
    </recommendedName>
</protein>
<dbReference type="SUPFAM" id="SSF53649">
    <property type="entry name" value="Alkaline phosphatase-like"/>
    <property type="match status" value="1"/>
</dbReference>
<evidence type="ECO:0000256" key="4">
    <source>
        <dbReference type="ARBA" id="ARBA00022837"/>
    </source>
</evidence>
<dbReference type="EMBL" id="CAJPIZ010004464">
    <property type="protein sequence ID" value="CAG2107562.1"/>
    <property type="molecule type" value="Genomic_DNA"/>
</dbReference>
<name>A0A7R9KPS0_9ACAR</name>
<dbReference type="GO" id="GO:0008484">
    <property type="term" value="F:sulfuric ester hydrolase activity"/>
    <property type="evidence" value="ECO:0007669"/>
    <property type="project" value="InterPro"/>
</dbReference>
<reference evidence="7" key="1">
    <citation type="submission" date="2020-11" db="EMBL/GenBank/DDBJ databases">
        <authorList>
            <person name="Tran Van P."/>
        </authorList>
    </citation>
    <scope>NUCLEOTIDE SEQUENCE</scope>
</reference>
<dbReference type="Proteomes" id="UP000759131">
    <property type="component" value="Unassembled WGS sequence"/>
</dbReference>
<evidence type="ECO:0000313" key="7">
    <source>
        <dbReference type="EMBL" id="CAD7627132.1"/>
    </source>
</evidence>
<evidence type="ECO:0000256" key="3">
    <source>
        <dbReference type="ARBA" id="ARBA00022723"/>
    </source>
</evidence>